<dbReference type="AlphaFoldDB" id="A0A9P4UXE2"/>
<dbReference type="SUPFAM" id="SSF48452">
    <property type="entry name" value="TPR-like"/>
    <property type="match status" value="2"/>
</dbReference>
<feature type="coiled-coil region" evidence="2">
    <location>
        <begin position="795"/>
        <end position="822"/>
    </location>
</feature>
<evidence type="ECO:0000256" key="3">
    <source>
        <dbReference type="SAM" id="MobiDB-lite"/>
    </source>
</evidence>
<feature type="compositionally biased region" description="Basic residues" evidence="3">
    <location>
        <begin position="228"/>
        <end position="255"/>
    </location>
</feature>
<dbReference type="InterPro" id="IPR019734">
    <property type="entry name" value="TPR_rpt"/>
</dbReference>
<dbReference type="GO" id="GO:0006383">
    <property type="term" value="P:transcription by RNA polymerase III"/>
    <property type="evidence" value="ECO:0007669"/>
    <property type="project" value="InterPro"/>
</dbReference>
<name>A0A9P4UXE2_9PLEO</name>
<feature type="region of interest" description="Disordered" evidence="3">
    <location>
        <begin position="39"/>
        <end position="67"/>
    </location>
</feature>
<evidence type="ECO:0000256" key="1">
    <source>
        <dbReference type="PROSITE-ProRule" id="PRU00339"/>
    </source>
</evidence>
<evidence type="ECO:0000313" key="4">
    <source>
        <dbReference type="EMBL" id="KAF2730259.1"/>
    </source>
</evidence>
<accession>A0A9P4UXE2</accession>
<dbReference type="PANTHER" id="PTHR23082">
    <property type="entry name" value="TRANSCRIPTION INITIATION FACTOR IIIC TFIIIC , POLYPEPTIDE 3-RELATED"/>
    <property type="match status" value="1"/>
</dbReference>
<dbReference type="SMART" id="SM00028">
    <property type="entry name" value="TPR"/>
    <property type="match status" value="4"/>
</dbReference>
<feature type="compositionally biased region" description="Acidic residues" evidence="3">
    <location>
        <begin position="166"/>
        <end position="197"/>
    </location>
</feature>
<dbReference type="Pfam" id="PF13432">
    <property type="entry name" value="TPR_16"/>
    <property type="match status" value="1"/>
</dbReference>
<feature type="compositionally biased region" description="Gly residues" evidence="3">
    <location>
        <begin position="1"/>
        <end position="12"/>
    </location>
</feature>
<feature type="compositionally biased region" description="Acidic residues" evidence="3">
    <location>
        <begin position="142"/>
        <end position="156"/>
    </location>
</feature>
<protein>
    <submittedName>
        <fullName evidence="4">TPR-like protein</fullName>
    </submittedName>
</protein>
<feature type="region of interest" description="Disordered" evidence="3">
    <location>
        <begin position="108"/>
        <end position="268"/>
    </location>
</feature>
<dbReference type="Gene3D" id="1.25.40.10">
    <property type="entry name" value="Tetratricopeptide repeat domain"/>
    <property type="match status" value="2"/>
</dbReference>
<keyword evidence="1" id="KW-0802">TPR repeat</keyword>
<keyword evidence="2" id="KW-0175">Coiled coil</keyword>
<feature type="repeat" description="TPR" evidence="1">
    <location>
        <begin position="1076"/>
        <end position="1109"/>
    </location>
</feature>
<dbReference type="InterPro" id="IPR011990">
    <property type="entry name" value="TPR-like_helical_dom_sf"/>
</dbReference>
<dbReference type="Proteomes" id="UP000799444">
    <property type="component" value="Unassembled WGS sequence"/>
</dbReference>
<reference evidence="4" key="1">
    <citation type="journal article" date="2020" name="Stud. Mycol.">
        <title>101 Dothideomycetes genomes: a test case for predicting lifestyles and emergence of pathogens.</title>
        <authorList>
            <person name="Haridas S."/>
            <person name="Albert R."/>
            <person name="Binder M."/>
            <person name="Bloem J."/>
            <person name="Labutti K."/>
            <person name="Salamov A."/>
            <person name="Andreopoulos B."/>
            <person name="Baker S."/>
            <person name="Barry K."/>
            <person name="Bills G."/>
            <person name="Bluhm B."/>
            <person name="Cannon C."/>
            <person name="Castanera R."/>
            <person name="Culley D."/>
            <person name="Daum C."/>
            <person name="Ezra D."/>
            <person name="Gonzalez J."/>
            <person name="Henrissat B."/>
            <person name="Kuo A."/>
            <person name="Liang C."/>
            <person name="Lipzen A."/>
            <person name="Lutzoni F."/>
            <person name="Magnuson J."/>
            <person name="Mondo S."/>
            <person name="Nolan M."/>
            <person name="Ohm R."/>
            <person name="Pangilinan J."/>
            <person name="Park H.-J."/>
            <person name="Ramirez L."/>
            <person name="Alfaro M."/>
            <person name="Sun H."/>
            <person name="Tritt A."/>
            <person name="Yoshinaga Y."/>
            <person name="Zwiers L.-H."/>
            <person name="Turgeon B."/>
            <person name="Goodwin S."/>
            <person name="Spatafora J."/>
            <person name="Crous P."/>
            <person name="Grigoriev I."/>
        </authorList>
    </citation>
    <scope>NUCLEOTIDE SEQUENCE</scope>
    <source>
        <strain evidence="4">CBS 125425</strain>
    </source>
</reference>
<feature type="region of interest" description="Disordered" evidence="3">
    <location>
        <begin position="502"/>
        <end position="526"/>
    </location>
</feature>
<feature type="region of interest" description="Disordered" evidence="3">
    <location>
        <begin position="1"/>
        <end position="26"/>
    </location>
</feature>
<keyword evidence="5" id="KW-1185">Reference proteome</keyword>
<organism evidence="4 5">
    <name type="scientific">Polyplosphaeria fusca</name>
    <dbReference type="NCBI Taxonomy" id="682080"/>
    <lineage>
        <taxon>Eukaryota</taxon>
        <taxon>Fungi</taxon>
        <taxon>Dikarya</taxon>
        <taxon>Ascomycota</taxon>
        <taxon>Pezizomycotina</taxon>
        <taxon>Dothideomycetes</taxon>
        <taxon>Pleosporomycetidae</taxon>
        <taxon>Pleosporales</taxon>
        <taxon>Tetraplosphaeriaceae</taxon>
        <taxon>Polyplosphaeria</taxon>
    </lineage>
</organism>
<feature type="compositionally biased region" description="Acidic residues" evidence="3">
    <location>
        <begin position="502"/>
        <end position="513"/>
    </location>
</feature>
<dbReference type="PANTHER" id="PTHR23082:SF0">
    <property type="entry name" value="GENERAL TRANSCRIPTION FACTOR 3C POLYPEPTIDE 3"/>
    <property type="match status" value="1"/>
</dbReference>
<evidence type="ECO:0000313" key="5">
    <source>
        <dbReference type="Proteomes" id="UP000799444"/>
    </source>
</evidence>
<evidence type="ECO:0000256" key="2">
    <source>
        <dbReference type="SAM" id="Coils"/>
    </source>
</evidence>
<gene>
    <name evidence="4" type="ORF">EJ04DRAFT_500851</name>
</gene>
<dbReference type="OrthoDB" id="9991317at2759"/>
<comment type="caution">
    <text evidence="4">The sequence shown here is derived from an EMBL/GenBank/DDBJ whole genome shotgun (WGS) entry which is preliminary data.</text>
</comment>
<proteinExistence type="predicted"/>
<dbReference type="PROSITE" id="PS50005">
    <property type="entry name" value="TPR"/>
    <property type="match status" value="1"/>
</dbReference>
<dbReference type="InterPro" id="IPR039340">
    <property type="entry name" value="Tfc4/TFIIIC-102/Sfc4"/>
</dbReference>
<sequence length="1242" mass="141160">MDPRGGYRGGFTGWPRAPLQQSTTQPGLVPNPIFGALRNGNAPSPYPASRGLYSRDHVAPNSGINQSLTPFQQSQLSAATLEDDTHLGPFNRSSYADGFETVPFIHEGFVPAPGHEDDDDGIEAPYRLGNEKASASNYDQDQQSDDDYDFEWDNDFLDGLLNGDNSSDDADYTEDEGDTLDDPDEMMFEEILDEDEETRPKRGRPKPKPLEGSLDKAFAQTPDDIPRKRSARSSGRKARRPRRVPKERKRGRPKGRQPNYAKPSPEFQELTKLANDAYVRGDAGAAIDYAQKAIKLNPEIFAAHSLLSEAYEQKGEHQKAVEALILGAPTKRDKELWYYIIEKIRGMRQTAGFTRHARLAFESGCLAAIIKMDKNDWDARNQQLEVQSLLGENYYSRCVKQCQKMLSLRPHDVRILTRMATLGTATPRLAKIHLVNVLRTFELSIAQFKDGEDPSTSQLDWSLLNVYLDLLDRTGNYARALCKARELARWIQGRAGETFWDDHDDDREFDAEDEPRRAATPEFSRPSDSVAFTDTMPLEIRSKFGIFRLRQTPPQLPEAMRHFEMLEPGNDAPNAPITDYGDLFRAVADALCDLGWHAEALRFYEPLHNRINEEIGLRSYLGFHSCYANLGLGANADDLLPVFLEWSSEDVKDVAILAKFFERQGMQKEARQRGEMAYKMNGFRALQAVEYEGLADIQKHFFEEKRRGRGSWRAKKSRVRKHLKTLKDVTAFADDLDGGHDAPVSLALKPLKEGLYLFPKRKAAKQGSLTFQRSDIENFAGTDIPLDAVDQRLFQQRLERIAEEHEEELKEYKKQHREIVASFRRLEEITPAAENGEEDGILEYVSIARELIQAYSAFDLFYYNKKDRFRSYFKRVGKGELWKGGALMCLAVADNNKTDDKPIPDLSEKPDQVPEDFYGIHFDKWLEVFCSYATFLARKDDVVRCFSVIDMCLRTNVFYWSRDYSEKLQKVRLACAIALDDSVQAVAAVRWFMKTYPFSTDMFRLYSDVSRMCLTSDGFSSSVALKYLMRYIKATDYAMLLPDQRQLYNFQGDDNTTWFFHAVTSGMIDKVKDHDPALFALFGHAIAAGGSHNTALNYYFRAYALTPEDAILNLSIGVAFIEQAAKRLSANRQHQTRQGLSFIYKYYHLRVKDDVAAHCSEAEFNLGRIWHALGLLTEAVAHYERCIALSDRVKQDAKAEGKDASEVEDFATDAAFALQQIFALSGNFRGALEVTEEVLIIE</sequence>
<dbReference type="GO" id="GO:0000127">
    <property type="term" value="C:transcription factor TFIIIC complex"/>
    <property type="evidence" value="ECO:0007669"/>
    <property type="project" value="TreeGrafter"/>
</dbReference>
<dbReference type="EMBL" id="ML996222">
    <property type="protein sequence ID" value="KAF2730259.1"/>
    <property type="molecule type" value="Genomic_DNA"/>
</dbReference>